<evidence type="ECO:0000313" key="1">
    <source>
        <dbReference type="EMBL" id="CCX06363.1"/>
    </source>
</evidence>
<dbReference type="AlphaFoldDB" id="U4L266"/>
<gene>
    <name evidence="1" type="ORF">PCON_05950</name>
</gene>
<reference evidence="1 2" key="1">
    <citation type="journal article" date="2013" name="PLoS Genet.">
        <title>The genome and development-dependent transcriptomes of Pyronema confluens: a window into fungal evolution.</title>
        <authorList>
            <person name="Traeger S."/>
            <person name="Altegoer F."/>
            <person name="Freitag M."/>
            <person name="Gabaldon T."/>
            <person name="Kempken F."/>
            <person name="Kumar A."/>
            <person name="Marcet-Houben M."/>
            <person name="Poggeler S."/>
            <person name="Stajich J.E."/>
            <person name="Nowrousian M."/>
        </authorList>
    </citation>
    <scope>NUCLEOTIDE SEQUENCE [LARGE SCALE GENOMIC DNA]</scope>
    <source>
        <strain evidence="2">CBS 100304</strain>
        <tissue evidence="1">Vegetative mycelium</tissue>
    </source>
</reference>
<organism evidence="1 2">
    <name type="scientific">Pyronema omphalodes (strain CBS 100304)</name>
    <name type="common">Pyronema confluens</name>
    <dbReference type="NCBI Taxonomy" id="1076935"/>
    <lineage>
        <taxon>Eukaryota</taxon>
        <taxon>Fungi</taxon>
        <taxon>Dikarya</taxon>
        <taxon>Ascomycota</taxon>
        <taxon>Pezizomycotina</taxon>
        <taxon>Pezizomycetes</taxon>
        <taxon>Pezizales</taxon>
        <taxon>Pyronemataceae</taxon>
        <taxon>Pyronema</taxon>
    </lineage>
</organism>
<protein>
    <submittedName>
        <fullName evidence="1">Uncharacterized protein</fullName>
    </submittedName>
</protein>
<proteinExistence type="predicted"/>
<name>U4L266_PYROM</name>
<keyword evidence="2" id="KW-1185">Reference proteome</keyword>
<dbReference type="EMBL" id="HF935286">
    <property type="protein sequence ID" value="CCX06363.1"/>
    <property type="molecule type" value="Genomic_DNA"/>
</dbReference>
<sequence>MNLGNNPQVAPTAPQRTGRVCCFSHLVFLPVTLSSLHSDQHTVLLALNHLTSSLRDSFRLLLQLPPPTLSPRRKDTRIIPLGIHLHNQNNRTLGSWFLVRGFNRLSRRIMNEVCFTGSSSSLSLVSLVSFLSSHKPLF</sequence>
<evidence type="ECO:0000313" key="2">
    <source>
        <dbReference type="Proteomes" id="UP000018144"/>
    </source>
</evidence>
<dbReference type="Proteomes" id="UP000018144">
    <property type="component" value="Unassembled WGS sequence"/>
</dbReference>
<accession>U4L266</accession>